<feature type="region of interest" description="Disordered" evidence="1">
    <location>
        <begin position="1"/>
        <end position="20"/>
    </location>
</feature>
<name>A0A7K3WEM0_9ACTN</name>
<evidence type="ECO:0000259" key="2">
    <source>
        <dbReference type="Pfam" id="PF26563"/>
    </source>
</evidence>
<protein>
    <recommendedName>
        <fullName evidence="2">Rv3660c-like CheY-like N-terminal domain-containing protein</fullName>
    </recommendedName>
</protein>
<evidence type="ECO:0000313" key="4">
    <source>
        <dbReference type="Proteomes" id="UP000470470"/>
    </source>
</evidence>
<reference evidence="3 4" key="1">
    <citation type="submission" date="2020-02" db="EMBL/GenBank/DDBJ databases">
        <title>The whole genome sequence of CPCC 205119.</title>
        <authorList>
            <person name="Jiang Z."/>
        </authorList>
    </citation>
    <scope>NUCLEOTIDE SEQUENCE [LARGE SCALE GENOMIC DNA]</scope>
    <source>
        <strain evidence="3 4">CPCC 205119</strain>
    </source>
</reference>
<feature type="domain" description="Rv3660c-like CheY-like N-terminal" evidence="2">
    <location>
        <begin position="24"/>
        <end position="126"/>
    </location>
</feature>
<proteinExistence type="predicted"/>
<evidence type="ECO:0000313" key="3">
    <source>
        <dbReference type="EMBL" id="NEL54852.1"/>
    </source>
</evidence>
<organism evidence="3 4">
    <name type="scientific">Goekera deserti</name>
    <dbReference type="NCBI Taxonomy" id="2497753"/>
    <lineage>
        <taxon>Bacteria</taxon>
        <taxon>Bacillati</taxon>
        <taxon>Actinomycetota</taxon>
        <taxon>Actinomycetes</taxon>
        <taxon>Geodermatophilales</taxon>
        <taxon>Geodermatophilaceae</taxon>
        <taxon>Goekera</taxon>
    </lineage>
</organism>
<dbReference type="Pfam" id="PF26563">
    <property type="entry name" value="Rv3660c_N"/>
    <property type="match status" value="1"/>
</dbReference>
<comment type="caution">
    <text evidence="3">The sequence shown here is derived from an EMBL/GenBank/DDBJ whole genome shotgun (WGS) entry which is preliminary data.</text>
</comment>
<dbReference type="EMBL" id="JAAGWK010000018">
    <property type="protein sequence ID" value="NEL54852.1"/>
    <property type="molecule type" value="Genomic_DNA"/>
</dbReference>
<evidence type="ECO:0000256" key="1">
    <source>
        <dbReference type="SAM" id="MobiDB-lite"/>
    </source>
</evidence>
<dbReference type="InterPro" id="IPR059050">
    <property type="entry name" value="Rv3660c_N"/>
</dbReference>
<gene>
    <name evidence="3" type="ORF">G1H19_12655</name>
</gene>
<sequence>MTVHSARPGRTAPPPGSPPLVVGADDDLLDDVLRLLATAGCTPEVAQGGAPLRRAHRTASLVVLCADALASAAVRGLPRRPGVLVVADRDLPADDWAAAVEAGAERVLALPRDEHWFVERVVTALRVPVARGWLAAVAGSCGGAGASTLAAALALTAAPATDGVLDADADGWGGGAEAAVALPRIRPRHRDNASRGDLGAAGGGRQRPRQGAGLRAHRLARPPN</sequence>
<accession>A0A7K3WEM0</accession>
<feature type="compositionally biased region" description="Low complexity" evidence="1">
    <location>
        <begin position="1"/>
        <end position="10"/>
    </location>
</feature>
<dbReference type="AlphaFoldDB" id="A0A7K3WEM0"/>
<feature type="region of interest" description="Disordered" evidence="1">
    <location>
        <begin position="183"/>
        <end position="224"/>
    </location>
</feature>
<dbReference type="Proteomes" id="UP000470470">
    <property type="component" value="Unassembled WGS sequence"/>
</dbReference>
<dbReference type="RefSeq" id="WP_152729537.1">
    <property type="nucleotide sequence ID" value="NZ_JAABOZ010000003.1"/>
</dbReference>
<keyword evidence="4" id="KW-1185">Reference proteome</keyword>
<feature type="compositionally biased region" description="Basic residues" evidence="1">
    <location>
        <begin position="215"/>
        <end position="224"/>
    </location>
</feature>